<comment type="similarity">
    <text evidence="1">Belongs to the TFIIE alpha subunit family.</text>
</comment>
<dbReference type="SUPFAM" id="SSF57783">
    <property type="entry name" value="Zinc beta-ribbon"/>
    <property type="match status" value="1"/>
</dbReference>
<dbReference type="EMBL" id="JAUIZM010000005">
    <property type="protein sequence ID" value="KAK1385444.1"/>
    <property type="molecule type" value="Genomic_DNA"/>
</dbReference>
<feature type="compositionally biased region" description="Polar residues" evidence="4">
    <location>
        <begin position="406"/>
        <end position="415"/>
    </location>
</feature>
<feature type="region of interest" description="Disordered" evidence="4">
    <location>
        <begin position="363"/>
        <end position="417"/>
    </location>
</feature>
<dbReference type="InterPro" id="IPR036390">
    <property type="entry name" value="WH_DNA-bd_sf"/>
</dbReference>
<dbReference type="GO" id="GO:0005673">
    <property type="term" value="C:transcription factor TFIIE complex"/>
    <property type="evidence" value="ECO:0007669"/>
    <property type="project" value="TreeGrafter"/>
</dbReference>
<keyword evidence="7" id="KW-1185">Reference proteome</keyword>
<feature type="compositionally biased region" description="Acidic residues" evidence="4">
    <location>
        <begin position="380"/>
        <end position="393"/>
    </location>
</feature>
<dbReference type="InterPro" id="IPR017919">
    <property type="entry name" value="TFIIE/TFIIEa_HTH"/>
</dbReference>
<dbReference type="InterPro" id="IPR024550">
    <property type="entry name" value="TFIIEa/SarR/Rpc3_HTH_dom"/>
</dbReference>
<organism evidence="6 7">
    <name type="scientific">Heracleum sosnowskyi</name>
    <dbReference type="NCBI Taxonomy" id="360622"/>
    <lineage>
        <taxon>Eukaryota</taxon>
        <taxon>Viridiplantae</taxon>
        <taxon>Streptophyta</taxon>
        <taxon>Embryophyta</taxon>
        <taxon>Tracheophyta</taxon>
        <taxon>Spermatophyta</taxon>
        <taxon>Magnoliopsida</taxon>
        <taxon>eudicotyledons</taxon>
        <taxon>Gunneridae</taxon>
        <taxon>Pentapetalae</taxon>
        <taxon>asterids</taxon>
        <taxon>campanulids</taxon>
        <taxon>Apiales</taxon>
        <taxon>Apiaceae</taxon>
        <taxon>Apioideae</taxon>
        <taxon>apioid superclade</taxon>
        <taxon>Tordylieae</taxon>
        <taxon>Tordyliinae</taxon>
        <taxon>Heracleum</taxon>
    </lineage>
</organism>
<dbReference type="SMART" id="SM00531">
    <property type="entry name" value="TFIIE"/>
    <property type="match status" value="1"/>
</dbReference>
<evidence type="ECO:0000313" key="6">
    <source>
        <dbReference type="EMBL" id="KAK1385444.1"/>
    </source>
</evidence>
<dbReference type="PANTHER" id="PTHR13097">
    <property type="entry name" value="TRANSCRIPTION INITIATION FACTOR IIE, ALPHA SUBUNIT"/>
    <property type="match status" value="1"/>
</dbReference>
<evidence type="ECO:0000256" key="3">
    <source>
        <dbReference type="ARBA" id="ARBA00023163"/>
    </source>
</evidence>
<evidence type="ECO:0000256" key="1">
    <source>
        <dbReference type="ARBA" id="ARBA00008947"/>
    </source>
</evidence>
<dbReference type="Gene3D" id="3.30.40.10">
    <property type="entry name" value="Zinc/RING finger domain, C3HC4 (zinc finger)"/>
    <property type="match status" value="1"/>
</dbReference>
<dbReference type="Pfam" id="PF02002">
    <property type="entry name" value="TFIIE_alpha"/>
    <property type="match status" value="1"/>
</dbReference>
<reference evidence="6" key="2">
    <citation type="submission" date="2023-05" db="EMBL/GenBank/DDBJ databases">
        <authorList>
            <person name="Schelkunov M.I."/>
        </authorList>
    </citation>
    <scope>NUCLEOTIDE SEQUENCE</scope>
    <source>
        <strain evidence="6">Hsosn_3</strain>
        <tissue evidence="6">Leaf</tissue>
    </source>
</reference>
<keyword evidence="2" id="KW-0805">Transcription regulation</keyword>
<evidence type="ECO:0000259" key="5">
    <source>
        <dbReference type="PROSITE" id="PS51344"/>
    </source>
</evidence>
<dbReference type="Proteomes" id="UP001237642">
    <property type="component" value="Unassembled WGS sequence"/>
</dbReference>
<dbReference type="GO" id="GO:0006367">
    <property type="term" value="P:transcription initiation at RNA polymerase II promoter"/>
    <property type="evidence" value="ECO:0007669"/>
    <property type="project" value="InterPro"/>
</dbReference>
<proteinExistence type="inferred from homology"/>
<sequence>MDSFNSLVKFTAKAFYDDIAATKSGKKDGRGLAVVVLDALTRRQWVRDEDLAKDLQLSTKQLRQILRIFEEDRLVKRDHMKESAKIYTSAAVAATADGHHTGREQEGKIKLHTYSYCCLDYAQIYDVVRYRMRRMKMNIKDQLEDRITIQQYICPNCNRRYTALDALYLVSSEDEFFHCKHCNGELVVESDKLAAEEMGDGDDNATTRRRQKFKDLLQKFEETLRPLTDVLNRVKDLPVPDFKTLQDWKVQAYAAARSNGDANDNDPSKSYNGTPMPSLGETKVEVALPDFREIGANVKSENTSTPTKVLPPWMITKGMVLTDEQRGEVKQVSNVEGASAPAEHKDEKNSQVAAYYAAYQKQQEGTSRQVGMKSKRGYNDDDDDGDEDVEWEEGPIAGGTLDLNAKSENTTSTPTKVLPPRIIKKGMVLSDEQRVEVKKELNMEGASAAAGLSDNEKNLQVAYLEAYYTALYQRQQELESKRKQEPVNSWWNVGLKC</sequence>
<evidence type="ECO:0000256" key="4">
    <source>
        <dbReference type="SAM" id="MobiDB-lite"/>
    </source>
</evidence>
<dbReference type="PROSITE" id="PS51344">
    <property type="entry name" value="HTH_TFE_IIE"/>
    <property type="match status" value="1"/>
</dbReference>
<accession>A0AAD8MUC8</accession>
<evidence type="ECO:0000256" key="2">
    <source>
        <dbReference type="ARBA" id="ARBA00023015"/>
    </source>
</evidence>
<reference evidence="6" key="1">
    <citation type="submission" date="2023-02" db="EMBL/GenBank/DDBJ databases">
        <title>Genome of toxic invasive species Heracleum sosnowskyi carries increased number of genes despite the absence of recent whole-genome duplications.</title>
        <authorList>
            <person name="Schelkunov M."/>
            <person name="Shtratnikova V."/>
            <person name="Makarenko M."/>
            <person name="Klepikova A."/>
            <person name="Omelchenko D."/>
            <person name="Novikova G."/>
            <person name="Obukhova E."/>
            <person name="Bogdanov V."/>
            <person name="Penin A."/>
            <person name="Logacheva M."/>
        </authorList>
    </citation>
    <scope>NUCLEOTIDE SEQUENCE</scope>
    <source>
        <strain evidence="6">Hsosn_3</strain>
        <tissue evidence="6">Leaf</tissue>
    </source>
</reference>
<dbReference type="InterPro" id="IPR039997">
    <property type="entry name" value="TFE"/>
</dbReference>
<comment type="caution">
    <text evidence="6">The sequence shown here is derived from an EMBL/GenBank/DDBJ whole genome shotgun (WGS) entry which is preliminary data.</text>
</comment>
<dbReference type="InterPro" id="IPR013083">
    <property type="entry name" value="Znf_RING/FYVE/PHD"/>
</dbReference>
<feature type="domain" description="HTH TFE/IIEalpha-type" evidence="5">
    <location>
        <begin position="4"/>
        <end position="129"/>
    </location>
</feature>
<dbReference type="InterPro" id="IPR002853">
    <property type="entry name" value="TFIIE_asu"/>
</dbReference>
<keyword evidence="3" id="KW-0804">Transcription</keyword>
<dbReference type="SUPFAM" id="SSF46785">
    <property type="entry name" value="Winged helix' DNA-binding domain"/>
    <property type="match status" value="1"/>
</dbReference>
<gene>
    <name evidence="6" type="ORF">POM88_023179</name>
</gene>
<feature type="region of interest" description="Disordered" evidence="4">
    <location>
        <begin position="256"/>
        <end position="280"/>
    </location>
</feature>
<dbReference type="PANTHER" id="PTHR13097:SF7">
    <property type="entry name" value="GENERAL TRANSCRIPTION FACTOR IIE SUBUNIT 1"/>
    <property type="match status" value="1"/>
</dbReference>
<dbReference type="AlphaFoldDB" id="A0AAD8MUC8"/>
<name>A0AAD8MUC8_9APIA</name>
<evidence type="ECO:0000313" key="7">
    <source>
        <dbReference type="Proteomes" id="UP001237642"/>
    </source>
</evidence>
<protein>
    <submittedName>
        <fullName evidence="6">General transcription factor IIE subunit 1</fullName>
    </submittedName>
</protein>
<dbReference type="FunFam" id="3.30.40.10:FF:000269">
    <property type="entry name" value="Transcription initiation factor IIE subunit alpha"/>
    <property type="match status" value="1"/>
</dbReference>